<dbReference type="AlphaFoldDB" id="A0A6G3TWK6"/>
<feature type="non-terminal residue" evidence="2">
    <location>
        <position position="112"/>
    </location>
</feature>
<protein>
    <submittedName>
        <fullName evidence="2">Uncharacterized protein</fullName>
    </submittedName>
</protein>
<feature type="region of interest" description="Disordered" evidence="1">
    <location>
        <begin position="1"/>
        <end position="21"/>
    </location>
</feature>
<evidence type="ECO:0000256" key="1">
    <source>
        <dbReference type="SAM" id="MobiDB-lite"/>
    </source>
</evidence>
<evidence type="ECO:0000313" key="2">
    <source>
        <dbReference type="EMBL" id="NEC78629.1"/>
    </source>
</evidence>
<dbReference type="EMBL" id="JAAGMU010000282">
    <property type="protein sequence ID" value="NEC78629.1"/>
    <property type="molecule type" value="Genomic_DNA"/>
</dbReference>
<gene>
    <name evidence="2" type="ORF">G3I38_05060</name>
</gene>
<reference evidence="2" key="1">
    <citation type="submission" date="2020-01" db="EMBL/GenBank/DDBJ databases">
        <title>Insect and environment-associated Actinomycetes.</title>
        <authorList>
            <person name="Currrie C."/>
            <person name="Chevrette M."/>
            <person name="Carlson C."/>
            <person name="Stubbendieck R."/>
            <person name="Wendt-Pienkowski E."/>
        </authorList>
    </citation>
    <scope>NUCLEOTIDE SEQUENCE</scope>
    <source>
        <strain evidence="2">SID7958</strain>
    </source>
</reference>
<comment type="caution">
    <text evidence="2">The sequence shown here is derived from an EMBL/GenBank/DDBJ whole genome shotgun (WGS) entry which is preliminary data.</text>
</comment>
<organism evidence="2">
    <name type="scientific">Streptomyces sp. SID7958</name>
    <dbReference type="NCBI Taxonomy" id="2706093"/>
    <lineage>
        <taxon>Bacteria</taxon>
        <taxon>Bacillati</taxon>
        <taxon>Actinomycetota</taxon>
        <taxon>Actinomycetes</taxon>
        <taxon>Kitasatosporales</taxon>
        <taxon>Streptomycetaceae</taxon>
        <taxon>Streptomyces</taxon>
    </lineage>
</organism>
<name>A0A6G3TWK6_9ACTN</name>
<sequence length="112" mass="11814">MAVQEARQGGVDPGAHEGGCTCGDCPHGAREGHRRAVAAFLLRRDEFAAGQGLPAAVAHSASASRQWVSEELTQAAELVAERSRAEGTAWLARLWQRTAVTVWAGVVALLLV</sequence>
<accession>A0A6G3TWK6</accession>
<proteinExistence type="predicted"/>